<accession>A0A368L0M3</accession>
<dbReference type="EMBL" id="QPGB01000004">
    <property type="protein sequence ID" value="RCS57113.1"/>
    <property type="molecule type" value="Genomic_DNA"/>
</dbReference>
<feature type="transmembrane region" description="Helical" evidence="7">
    <location>
        <begin position="193"/>
        <end position="212"/>
    </location>
</feature>
<evidence type="ECO:0000313" key="8">
    <source>
        <dbReference type="EMBL" id="RCS57113.1"/>
    </source>
</evidence>
<keyword evidence="3" id="KW-1003">Cell membrane</keyword>
<proteinExistence type="inferred from homology"/>
<reference evidence="8 9" key="1">
    <citation type="journal article" date="2018" name="Int. J. Syst. Evol. Microbiol.">
        <title>Parvibium lacunae gen. nov., sp. nov., a new member of the family Alcaligenaceae isolated from a freshwater pond.</title>
        <authorList>
            <person name="Chen W.M."/>
            <person name="Xie P.B."/>
            <person name="Hsu M.Y."/>
            <person name="Sheu S.Y."/>
        </authorList>
    </citation>
    <scope>NUCLEOTIDE SEQUENCE [LARGE SCALE GENOMIC DNA]</scope>
    <source>
        <strain evidence="8 9">KMB9</strain>
    </source>
</reference>
<feature type="transmembrane region" description="Helical" evidence="7">
    <location>
        <begin position="6"/>
        <end position="29"/>
    </location>
</feature>
<dbReference type="GO" id="GO:0042970">
    <property type="term" value="F:homoserine transmembrane transporter activity"/>
    <property type="evidence" value="ECO:0007669"/>
    <property type="project" value="TreeGrafter"/>
</dbReference>
<evidence type="ECO:0000256" key="2">
    <source>
        <dbReference type="ARBA" id="ARBA00007928"/>
    </source>
</evidence>
<evidence type="ECO:0000256" key="3">
    <source>
        <dbReference type="ARBA" id="ARBA00022475"/>
    </source>
</evidence>
<keyword evidence="6 7" id="KW-0472">Membrane</keyword>
<dbReference type="PANTHER" id="PTHR30086:SF14">
    <property type="entry name" value="HOMOSERINE_HOMOSERINE LACTONE EFFLUX PROTEIN"/>
    <property type="match status" value="1"/>
</dbReference>
<dbReference type="AlphaFoldDB" id="A0A368L0M3"/>
<evidence type="ECO:0000256" key="7">
    <source>
        <dbReference type="SAM" id="Phobius"/>
    </source>
</evidence>
<evidence type="ECO:0000256" key="6">
    <source>
        <dbReference type="ARBA" id="ARBA00023136"/>
    </source>
</evidence>
<comment type="subcellular location">
    <subcellularLocation>
        <location evidence="1">Cell membrane</location>
        <topology evidence="1">Multi-pass membrane protein</topology>
    </subcellularLocation>
</comment>
<dbReference type="PANTHER" id="PTHR30086">
    <property type="entry name" value="ARGININE EXPORTER PROTEIN ARGO"/>
    <property type="match status" value="1"/>
</dbReference>
<evidence type="ECO:0000256" key="1">
    <source>
        <dbReference type="ARBA" id="ARBA00004651"/>
    </source>
</evidence>
<feature type="transmembrane region" description="Helical" evidence="7">
    <location>
        <begin position="41"/>
        <end position="64"/>
    </location>
</feature>
<keyword evidence="9" id="KW-1185">Reference proteome</keyword>
<feature type="transmembrane region" description="Helical" evidence="7">
    <location>
        <begin position="70"/>
        <end position="88"/>
    </location>
</feature>
<evidence type="ECO:0000256" key="4">
    <source>
        <dbReference type="ARBA" id="ARBA00022692"/>
    </source>
</evidence>
<evidence type="ECO:0000313" key="9">
    <source>
        <dbReference type="Proteomes" id="UP000252357"/>
    </source>
</evidence>
<dbReference type="GO" id="GO:0005886">
    <property type="term" value="C:plasma membrane"/>
    <property type="evidence" value="ECO:0007669"/>
    <property type="project" value="UniProtKB-SubCell"/>
</dbReference>
<comment type="caution">
    <text evidence="8">The sequence shown here is derived from an EMBL/GenBank/DDBJ whole genome shotgun (WGS) entry which is preliminary data.</text>
</comment>
<dbReference type="Proteomes" id="UP000252357">
    <property type="component" value="Unassembled WGS sequence"/>
</dbReference>
<dbReference type="InterPro" id="IPR001123">
    <property type="entry name" value="LeuE-type"/>
</dbReference>
<dbReference type="RefSeq" id="WP_114403255.1">
    <property type="nucleotide sequence ID" value="NZ_QPGB01000004.1"/>
</dbReference>
<protein>
    <submittedName>
        <fullName evidence="8">Lysine transporter LysE</fullName>
    </submittedName>
</protein>
<dbReference type="Pfam" id="PF01810">
    <property type="entry name" value="LysE"/>
    <property type="match status" value="1"/>
</dbReference>
<feature type="transmembrane region" description="Helical" evidence="7">
    <location>
        <begin position="149"/>
        <end position="173"/>
    </location>
</feature>
<keyword evidence="5 7" id="KW-1133">Transmembrane helix</keyword>
<comment type="similarity">
    <text evidence="2">Belongs to the Rht family.</text>
</comment>
<evidence type="ECO:0000256" key="5">
    <source>
        <dbReference type="ARBA" id="ARBA00022989"/>
    </source>
</evidence>
<sequence>MTLDLWLPYFFACWVIALSPGNGAVISMNHGLNYGLRQTSITILGLQAGLLLIMALAMAGVGTLLLASEMAFSTVKWIGAGYLFYIGWQQWRQASRQPQAESSAAGDKQILGARQRFLYGFLTNATNPKGIVFMVAVLPQFIDPNAPQLNQFICMALTMTTVDLIVMHGYALLAAHLQRWFKSSAAQKIQQRFFGGVLMVAGIGVLCFKRSANGIT</sequence>
<gene>
    <name evidence="8" type="ORF">DU000_09935</name>
</gene>
<keyword evidence="4 7" id="KW-0812">Transmembrane</keyword>
<dbReference type="OrthoDB" id="9804822at2"/>
<name>A0A368L0M3_9BURK</name>
<dbReference type="PIRSF" id="PIRSF006324">
    <property type="entry name" value="LeuE"/>
    <property type="match status" value="1"/>
</dbReference>
<organism evidence="8 9">
    <name type="scientific">Parvibium lacunae</name>
    <dbReference type="NCBI Taxonomy" id="1888893"/>
    <lineage>
        <taxon>Bacteria</taxon>
        <taxon>Pseudomonadati</taxon>
        <taxon>Pseudomonadota</taxon>
        <taxon>Betaproteobacteria</taxon>
        <taxon>Burkholderiales</taxon>
        <taxon>Alcaligenaceae</taxon>
        <taxon>Parvibium</taxon>
    </lineage>
</organism>